<accession>A0ABN0WAB0</accession>
<dbReference type="Proteomes" id="UP001500063">
    <property type="component" value="Unassembled WGS sequence"/>
</dbReference>
<evidence type="ECO:0000313" key="3">
    <source>
        <dbReference type="Proteomes" id="UP001500063"/>
    </source>
</evidence>
<keyword evidence="1" id="KW-0472">Membrane</keyword>
<feature type="transmembrane region" description="Helical" evidence="1">
    <location>
        <begin position="39"/>
        <end position="58"/>
    </location>
</feature>
<evidence type="ECO:0000313" key="2">
    <source>
        <dbReference type="EMBL" id="GAA0330674.1"/>
    </source>
</evidence>
<gene>
    <name evidence="2" type="ORF">GCM10010319_03320</name>
</gene>
<sequence length="67" mass="6627">MTVVSGALLVCAFSGLNQPHARGHAPAPEHSGPPLGDTVVLGGGLMLAGSGLGLMVLVRNRQGGGRI</sequence>
<dbReference type="RefSeq" id="WP_344115264.1">
    <property type="nucleotide sequence ID" value="NZ_BAAABW010000001.1"/>
</dbReference>
<proteinExistence type="predicted"/>
<evidence type="ECO:0008006" key="4">
    <source>
        <dbReference type="Google" id="ProtNLM"/>
    </source>
</evidence>
<name>A0ABN0WAB0_9ACTN</name>
<protein>
    <recommendedName>
        <fullName evidence="4">LPXTG cell wall anchor domain-containing protein</fullName>
    </recommendedName>
</protein>
<keyword evidence="1" id="KW-0812">Transmembrane</keyword>
<keyword evidence="1" id="KW-1133">Transmembrane helix</keyword>
<dbReference type="EMBL" id="BAAABW010000001">
    <property type="protein sequence ID" value="GAA0330674.1"/>
    <property type="molecule type" value="Genomic_DNA"/>
</dbReference>
<evidence type="ECO:0000256" key="1">
    <source>
        <dbReference type="SAM" id="Phobius"/>
    </source>
</evidence>
<keyword evidence="3" id="KW-1185">Reference proteome</keyword>
<comment type="caution">
    <text evidence="2">The sequence shown here is derived from an EMBL/GenBank/DDBJ whole genome shotgun (WGS) entry which is preliminary data.</text>
</comment>
<reference evidence="2 3" key="1">
    <citation type="journal article" date="2019" name="Int. J. Syst. Evol. Microbiol.">
        <title>The Global Catalogue of Microorganisms (GCM) 10K type strain sequencing project: providing services to taxonomists for standard genome sequencing and annotation.</title>
        <authorList>
            <consortium name="The Broad Institute Genomics Platform"/>
            <consortium name="The Broad Institute Genome Sequencing Center for Infectious Disease"/>
            <person name="Wu L."/>
            <person name="Ma J."/>
        </authorList>
    </citation>
    <scope>NUCLEOTIDE SEQUENCE [LARGE SCALE GENOMIC DNA]</scope>
    <source>
        <strain evidence="2 3">JCM 4565</strain>
    </source>
</reference>
<organism evidence="2 3">
    <name type="scientific">Streptomyces blastmyceticus</name>
    <dbReference type="NCBI Taxonomy" id="68180"/>
    <lineage>
        <taxon>Bacteria</taxon>
        <taxon>Bacillati</taxon>
        <taxon>Actinomycetota</taxon>
        <taxon>Actinomycetes</taxon>
        <taxon>Kitasatosporales</taxon>
        <taxon>Streptomycetaceae</taxon>
        <taxon>Streptomyces</taxon>
    </lineage>
</organism>